<dbReference type="InterPro" id="IPR058584">
    <property type="entry name" value="IMB1_TNPO1-like_TPR"/>
</dbReference>
<dbReference type="Gene3D" id="1.25.10.10">
    <property type="entry name" value="Leucine-rich Repeat Variant"/>
    <property type="match status" value="1"/>
</dbReference>
<evidence type="ECO:0000256" key="6">
    <source>
        <dbReference type="SAM" id="MobiDB-lite"/>
    </source>
</evidence>
<dbReference type="InterPro" id="IPR040122">
    <property type="entry name" value="Importin_beta"/>
</dbReference>
<keyword evidence="5" id="KW-0653">Protein transport</keyword>
<comment type="caution">
    <text evidence="8">The sequence shown here is derived from an EMBL/GenBank/DDBJ whole genome shotgun (WGS) entry which is preliminary data.</text>
</comment>
<dbReference type="InterPro" id="IPR011989">
    <property type="entry name" value="ARM-like"/>
</dbReference>
<feature type="region of interest" description="Disordered" evidence="6">
    <location>
        <begin position="272"/>
        <end position="291"/>
    </location>
</feature>
<dbReference type="InterPro" id="IPR016024">
    <property type="entry name" value="ARM-type_fold"/>
</dbReference>
<evidence type="ECO:0000259" key="7">
    <source>
        <dbReference type="Pfam" id="PF25574"/>
    </source>
</evidence>
<dbReference type="SUPFAM" id="SSF48371">
    <property type="entry name" value="ARM repeat"/>
    <property type="match status" value="1"/>
</dbReference>
<dbReference type="Proteomes" id="UP001189429">
    <property type="component" value="Unassembled WGS sequence"/>
</dbReference>
<reference evidence="8" key="1">
    <citation type="submission" date="2023-10" db="EMBL/GenBank/DDBJ databases">
        <authorList>
            <person name="Chen Y."/>
            <person name="Shah S."/>
            <person name="Dougan E. K."/>
            <person name="Thang M."/>
            <person name="Chan C."/>
        </authorList>
    </citation>
    <scope>NUCLEOTIDE SEQUENCE [LARGE SCALE GENOMIC DNA]</scope>
</reference>
<gene>
    <name evidence="8" type="ORF">PCOR1329_LOCUS68696</name>
</gene>
<feature type="domain" description="Importin subunit beta-1/Transportin-1-like TPR repeats" evidence="7">
    <location>
        <begin position="407"/>
        <end position="622"/>
    </location>
</feature>
<evidence type="ECO:0000313" key="9">
    <source>
        <dbReference type="Proteomes" id="UP001189429"/>
    </source>
</evidence>
<dbReference type="EMBL" id="CAUYUJ010018977">
    <property type="protein sequence ID" value="CAK0887716.1"/>
    <property type="molecule type" value="Genomic_DNA"/>
</dbReference>
<evidence type="ECO:0000256" key="4">
    <source>
        <dbReference type="ARBA" id="ARBA00022737"/>
    </source>
</evidence>
<sequence length="826" mass="91076">MGEHIQMLMLKAVRDPIRVIRHTAGTVITTMLEKLGVIACSQTLDQLAGFLSDGSADVVDGSFNALNKICEDGVSLLKQLWEAPAEYTEPFVTWSTQQLLPRVFEYASPRASVIARQNAIECLNHFALGWVLNDTERYAAFQPYAQRYVEALGILANDTDVVVLTHVCKGFVCIIENSWTCLAPQNAQAVVQYMLKASQHPAYEVRQEALEVWTPCTNSHEMLALIAPILPELVPVLLANMRFSNADYMGMEQAQIDDDNAEQPDQLEDIKPRFHKEDGDDDDDGQGQSGGAWGAEWTVRKAAASSLDHLANAFSAGILPIVLPLIQQRLEDPCWEVQESGVLALGAIAFGCMAGLVQFLPKVMELLLRLCRADKPLLRSISCWCCARFSSWFCQDQSCMDQAILREVLKALLERVLDKNKRVQEAACSAFATLEEEARLQLVPFLDDIVSTLARALQYYQAKNLLILYDAVGTLSEQVGQHLAKPQYIQALMGPLMAKFESVADNDRSIIPLFECLSALSQHLGEALLPVMPRLAQRCTRQVLEGAQASQRAQQNPNEFEKPDREVMAASIDLLAGIVEGLGERVQQVLAQHNFIMVAPEVLKDTSLQVKQSAFALCGDCAKNCIEYMKPFLPQVLPLCAASLRQNTSATVSNNAAWAIGEVCVRVGPEFMAPFLDDLMPALASVLTRQGMQYGQKQQLLTQNVCITIGRLGVVCGPQIAKGFGSFAQRWCLIMKHARLDHEKVNAFQGLCNMLRANPEAALGCVPALAGAIASFYPAPEFLQPSFAEILNSYKQQLGASWPEVYAQLPDDTKVRLGHMYNLGPS</sequence>
<dbReference type="PANTHER" id="PTHR10527">
    <property type="entry name" value="IMPORTIN BETA"/>
    <property type="match status" value="1"/>
</dbReference>
<keyword evidence="3" id="KW-0963">Cytoplasm</keyword>
<comment type="subcellular location">
    <subcellularLocation>
        <location evidence="1">Cytoplasm</location>
    </subcellularLocation>
</comment>
<evidence type="ECO:0000313" key="8">
    <source>
        <dbReference type="EMBL" id="CAK0887716.1"/>
    </source>
</evidence>
<evidence type="ECO:0000256" key="1">
    <source>
        <dbReference type="ARBA" id="ARBA00004496"/>
    </source>
</evidence>
<name>A0ABN9WNZ3_9DINO</name>
<proteinExistence type="predicted"/>
<accession>A0ABN9WNZ3</accession>
<dbReference type="Pfam" id="PF25574">
    <property type="entry name" value="TPR_IMB1"/>
    <property type="match status" value="1"/>
</dbReference>
<keyword evidence="4" id="KW-0677">Repeat</keyword>
<protein>
    <recommendedName>
        <fullName evidence="7">Importin subunit beta-1/Transportin-1-like TPR repeats domain-containing protein</fullName>
    </recommendedName>
</protein>
<evidence type="ECO:0000256" key="2">
    <source>
        <dbReference type="ARBA" id="ARBA00022448"/>
    </source>
</evidence>
<organism evidence="8 9">
    <name type="scientific">Prorocentrum cordatum</name>
    <dbReference type="NCBI Taxonomy" id="2364126"/>
    <lineage>
        <taxon>Eukaryota</taxon>
        <taxon>Sar</taxon>
        <taxon>Alveolata</taxon>
        <taxon>Dinophyceae</taxon>
        <taxon>Prorocentrales</taxon>
        <taxon>Prorocentraceae</taxon>
        <taxon>Prorocentrum</taxon>
    </lineage>
</organism>
<keyword evidence="2" id="KW-0813">Transport</keyword>
<dbReference type="Pfam" id="PF13513">
    <property type="entry name" value="HEAT_EZ"/>
    <property type="match status" value="1"/>
</dbReference>
<keyword evidence="9" id="KW-1185">Reference proteome</keyword>
<evidence type="ECO:0000256" key="5">
    <source>
        <dbReference type="ARBA" id="ARBA00022927"/>
    </source>
</evidence>
<evidence type="ECO:0000256" key="3">
    <source>
        <dbReference type="ARBA" id="ARBA00022490"/>
    </source>
</evidence>